<keyword evidence="3" id="KW-0732">Signal</keyword>
<dbReference type="InterPro" id="IPR050645">
    <property type="entry name" value="Histidine_acid_phosphatase"/>
</dbReference>
<keyword evidence="5" id="KW-1185">Reference proteome</keyword>
<gene>
    <name evidence="4" type="ORF">CBOVIS_LOCUS376</name>
</gene>
<reference evidence="4 5" key="1">
    <citation type="submission" date="2020-04" db="EMBL/GenBank/DDBJ databases">
        <authorList>
            <person name="Laetsch R D."/>
            <person name="Stevens L."/>
            <person name="Kumar S."/>
            <person name="Blaxter L. M."/>
        </authorList>
    </citation>
    <scope>NUCLEOTIDE SEQUENCE [LARGE SCALE GENOMIC DNA]</scope>
</reference>
<feature type="chain" id="PRO_5035821852" evidence="3">
    <location>
        <begin position="18"/>
        <end position="376"/>
    </location>
</feature>
<dbReference type="EMBL" id="CADEPM010000001">
    <property type="protein sequence ID" value="CAB3396881.1"/>
    <property type="molecule type" value="Genomic_DNA"/>
</dbReference>
<evidence type="ECO:0000256" key="3">
    <source>
        <dbReference type="SAM" id="SignalP"/>
    </source>
</evidence>
<comment type="caution">
    <text evidence="4">The sequence shown here is derived from an EMBL/GenBank/DDBJ whole genome shotgun (WGS) entry which is preliminary data.</text>
</comment>
<dbReference type="PROSITE" id="PS00616">
    <property type="entry name" value="HIS_ACID_PHOSPHAT_1"/>
    <property type="match status" value="1"/>
</dbReference>
<dbReference type="SUPFAM" id="SSF53254">
    <property type="entry name" value="Phosphoglycerate mutase-like"/>
    <property type="match status" value="1"/>
</dbReference>
<proteinExistence type="inferred from homology"/>
<evidence type="ECO:0000313" key="4">
    <source>
        <dbReference type="EMBL" id="CAB3396881.1"/>
    </source>
</evidence>
<dbReference type="Proteomes" id="UP000494206">
    <property type="component" value="Unassembled WGS sequence"/>
</dbReference>
<dbReference type="InterPro" id="IPR000560">
    <property type="entry name" value="His_Pase_clade-2"/>
</dbReference>
<feature type="signal peptide" evidence="3">
    <location>
        <begin position="1"/>
        <end position="17"/>
    </location>
</feature>
<accession>A0A8S1EB16</accession>
<dbReference type="PANTHER" id="PTHR11567">
    <property type="entry name" value="ACID PHOSPHATASE-RELATED"/>
    <property type="match status" value="1"/>
</dbReference>
<evidence type="ECO:0000256" key="1">
    <source>
        <dbReference type="ARBA" id="ARBA00000032"/>
    </source>
</evidence>
<dbReference type="CDD" id="cd07061">
    <property type="entry name" value="HP_HAP_like"/>
    <property type="match status" value="1"/>
</dbReference>
<organism evidence="4 5">
    <name type="scientific">Caenorhabditis bovis</name>
    <dbReference type="NCBI Taxonomy" id="2654633"/>
    <lineage>
        <taxon>Eukaryota</taxon>
        <taxon>Metazoa</taxon>
        <taxon>Ecdysozoa</taxon>
        <taxon>Nematoda</taxon>
        <taxon>Chromadorea</taxon>
        <taxon>Rhabditida</taxon>
        <taxon>Rhabditina</taxon>
        <taxon>Rhabditomorpha</taxon>
        <taxon>Rhabditoidea</taxon>
        <taxon>Rhabditidae</taxon>
        <taxon>Peloderinae</taxon>
        <taxon>Caenorhabditis</taxon>
    </lineage>
</organism>
<sequence length="376" mass="42991">MILQTSIALLVPTICWSAELRLLQAVWRHGDRAPGDLPYPNDRYDEKAWPRGWDQLTNKGIWQAAELGTWLYTNYGKSVLKVFNKDKIYIRASDSERAIETAQGVAAGLFPPTGDRIWESSFLKYWQPTPIHTGGDALDPLLRPTKIDCPLLDRLVDESLANLAPSYNQKYSVMFKYLQEKTGLENVSFPKVKSLYDIQREIDHNMPQEKWLNQVFNGEMIMDHIREIKRVTRNEDFNSPAKAKLSGGFLLNRIIENMENAVNNASTMEAFLYSAHDGTVSALMNALGVADGQLVPYAATLLLELYDDQSVKIIWRNNTETTYTLHVPGCSENCSFAEFATILEPMRVRSFEDLIEVLYMISNFFFIYQFSTAMQR</sequence>
<dbReference type="PANTHER" id="PTHR11567:SF194">
    <property type="entry name" value="LYSOSOMAL ACID PHOSPHATASE"/>
    <property type="match status" value="1"/>
</dbReference>
<protein>
    <submittedName>
        <fullName evidence="4">Uncharacterized protein</fullName>
    </submittedName>
</protein>
<comment type="catalytic activity">
    <reaction evidence="1">
        <text>a phosphate monoester + H2O = an alcohol + phosphate</text>
        <dbReference type="Rhea" id="RHEA:15017"/>
        <dbReference type="ChEBI" id="CHEBI:15377"/>
        <dbReference type="ChEBI" id="CHEBI:30879"/>
        <dbReference type="ChEBI" id="CHEBI:43474"/>
        <dbReference type="ChEBI" id="CHEBI:67140"/>
        <dbReference type="EC" id="3.1.3.2"/>
    </reaction>
</comment>
<dbReference type="OrthoDB" id="258392at2759"/>
<name>A0A8S1EB16_9PELO</name>
<dbReference type="AlphaFoldDB" id="A0A8S1EB16"/>
<comment type="similarity">
    <text evidence="2">Belongs to the histidine acid phosphatase family.</text>
</comment>
<dbReference type="Pfam" id="PF00328">
    <property type="entry name" value="His_Phos_2"/>
    <property type="match status" value="1"/>
</dbReference>
<dbReference type="Gene3D" id="3.40.50.1240">
    <property type="entry name" value="Phosphoglycerate mutase-like"/>
    <property type="match status" value="1"/>
</dbReference>
<evidence type="ECO:0000256" key="2">
    <source>
        <dbReference type="ARBA" id="ARBA00005375"/>
    </source>
</evidence>
<dbReference type="InterPro" id="IPR029033">
    <property type="entry name" value="His_PPase_superfam"/>
</dbReference>
<evidence type="ECO:0000313" key="5">
    <source>
        <dbReference type="Proteomes" id="UP000494206"/>
    </source>
</evidence>
<dbReference type="GO" id="GO:0003993">
    <property type="term" value="F:acid phosphatase activity"/>
    <property type="evidence" value="ECO:0007669"/>
    <property type="project" value="UniProtKB-EC"/>
</dbReference>
<dbReference type="InterPro" id="IPR033379">
    <property type="entry name" value="Acid_Pase_AS"/>
</dbReference>